<proteinExistence type="predicted"/>
<dbReference type="Gene3D" id="3.60.15.10">
    <property type="entry name" value="Ribonuclease Z/Hydroxyacylglutathione hydrolase-like"/>
    <property type="match status" value="1"/>
</dbReference>
<dbReference type="EMBL" id="JAGGKX010000005">
    <property type="protein sequence ID" value="MBP1969337.1"/>
    <property type="molecule type" value="Genomic_DNA"/>
</dbReference>
<organism evidence="1 2">
    <name type="scientific">Virgibacillus natechei</name>
    <dbReference type="NCBI Taxonomy" id="1216297"/>
    <lineage>
        <taxon>Bacteria</taxon>
        <taxon>Bacillati</taxon>
        <taxon>Bacillota</taxon>
        <taxon>Bacilli</taxon>
        <taxon>Bacillales</taxon>
        <taxon>Bacillaceae</taxon>
        <taxon>Virgibacillus</taxon>
    </lineage>
</organism>
<evidence type="ECO:0000313" key="2">
    <source>
        <dbReference type="Proteomes" id="UP001519345"/>
    </source>
</evidence>
<reference evidence="1 2" key="1">
    <citation type="submission" date="2021-03" db="EMBL/GenBank/DDBJ databases">
        <title>Genomic Encyclopedia of Type Strains, Phase IV (KMG-IV): sequencing the most valuable type-strain genomes for metagenomic binning, comparative biology and taxonomic classification.</title>
        <authorList>
            <person name="Goeker M."/>
        </authorList>
    </citation>
    <scope>NUCLEOTIDE SEQUENCE [LARGE SCALE GENOMIC DNA]</scope>
    <source>
        <strain evidence="1 2">DSM 25609</strain>
    </source>
</reference>
<comment type="caution">
    <text evidence="1">The sequence shown here is derived from an EMBL/GenBank/DDBJ whole genome shotgun (WGS) entry which is preliminary data.</text>
</comment>
<name>A0ABS4IEG1_9BACI</name>
<protein>
    <submittedName>
        <fullName evidence="1">Metal-dependent RNase</fullName>
    </submittedName>
</protein>
<accession>A0ABS4IEG1</accession>
<sequence>MKVTVLGGGNEIGASCLHIQFDNASVIIDAGMRMQGENVLPMLGMMEDLG</sequence>
<gene>
    <name evidence="1" type="ORF">J2Z83_001441</name>
</gene>
<dbReference type="SUPFAM" id="SSF56281">
    <property type="entry name" value="Metallo-hydrolase/oxidoreductase"/>
    <property type="match status" value="1"/>
</dbReference>
<keyword evidence="2" id="KW-1185">Reference proteome</keyword>
<dbReference type="RefSeq" id="WP_319961450.1">
    <property type="nucleotide sequence ID" value="NZ_CP110224.1"/>
</dbReference>
<dbReference type="Proteomes" id="UP001519345">
    <property type="component" value="Unassembled WGS sequence"/>
</dbReference>
<dbReference type="InterPro" id="IPR036866">
    <property type="entry name" value="RibonucZ/Hydroxyglut_hydro"/>
</dbReference>
<evidence type="ECO:0000313" key="1">
    <source>
        <dbReference type="EMBL" id="MBP1969337.1"/>
    </source>
</evidence>